<dbReference type="EMBL" id="JAWJWE010000010">
    <property type="protein sequence ID" value="KAK6630678.1"/>
    <property type="molecule type" value="Genomic_DNA"/>
</dbReference>
<comment type="caution">
    <text evidence="1">The sequence shown here is derived from an EMBL/GenBank/DDBJ whole genome shotgun (WGS) entry which is preliminary data.</text>
</comment>
<name>A0AAN8PGF8_POLSC</name>
<reference evidence="1 2" key="1">
    <citation type="submission" date="2023-10" db="EMBL/GenBank/DDBJ databases">
        <title>Genomes of two closely related lineages of the louse Polyplax serrata with different host specificities.</title>
        <authorList>
            <person name="Martinu J."/>
            <person name="Tarabai H."/>
            <person name="Stefka J."/>
            <person name="Hypsa V."/>
        </authorList>
    </citation>
    <scope>NUCLEOTIDE SEQUENCE [LARGE SCALE GENOMIC DNA]</scope>
    <source>
        <strain evidence="1">HR10_N</strain>
    </source>
</reference>
<evidence type="ECO:0000313" key="1">
    <source>
        <dbReference type="EMBL" id="KAK6630678.1"/>
    </source>
</evidence>
<organism evidence="1 2">
    <name type="scientific">Polyplax serrata</name>
    <name type="common">Common mouse louse</name>
    <dbReference type="NCBI Taxonomy" id="468196"/>
    <lineage>
        <taxon>Eukaryota</taxon>
        <taxon>Metazoa</taxon>
        <taxon>Ecdysozoa</taxon>
        <taxon>Arthropoda</taxon>
        <taxon>Hexapoda</taxon>
        <taxon>Insecta</taxon>
        <taxon>Pterygota</taxon>
        <taxon>Neoptera</taxon>
        <taxon>Paraneoptera</taxon>
        <taxon>Psocodea</taxon>
        <taxon>Troctomorpha</taxon>
        <taxon>Phthiraptera</taxon>
        <taxon>Anoplura</taxon>
        <taxon>Polyplacidae</taxon>
        <taxon>Polyplax</taxon>
    </lineage>
</organism>
<protein>
    <submittedName>
        <fullName evidence="1">Uncharacterized protein</fullName>
    </submittedName>
</protein>
<evidence type="ECO:0000313" key="2">
    <source>
        <dbReference type="Proteomes" id="UP001372834"/>
    </source>
</evidence>
<dbReference type="Gene3D" id="2.60.40.10">
    <property type="entry name" value="Immunoglobulins"/>
    <property type="match status" value="1"/>
</dbReference>
<gene>
    <name evidence="1" type="ORF">RUM43_014667</name>
</gene>
<dbReference type="Proteomes" id="UP001372834">
    <property type="component" value="Unassembled WGS sequence"/>
</dbReference>
<accession>A0AAN8PGF8</accession>
<sequence>TAYQPEFSEPIANLTVPVGRDATFKCVVQHLGGYRVSIFNMLLMGTQDTPTEVN</sequence>
<dbReference type="InterPro" id="IPR013783">
    <property type="entry name" value="Ig-like_fold"/>
</dbReference>
<proteinExistence type="predicted"/>
<dbReference type="AlphaFoldDB" id="A0AAN8PGF8"/>
<feature type="non-terminal residue" evidence="1">
    <location>
        <position position="1"/>
    </location>
</feature>